<reference evidence="1 2" key="1">
    <citation type="submission" date="2018-07" db="EMBL/GenBank/DDBJ databases">
        <title>Dyella monticola sp. nov. and Dyella psychrodurans sp. nov. isolated from monsoon evergreen broad-leaved forest soil of Dinghu Mountain, China.</title>
        <authorList>
            <person name="Gao Z."/>
            <person name="Qiu L."/>
        </authorList>
    </citation>
    <scope>NUCLEOTIDE SEQUENCE [LARGE SCALE GENOMIC DNA]</scope>
    <source>
        <strain evidence="1 2">4MSK11</strain>
    </source>
</reference>
<evidence type="ECO:0000313" key="2">
    <source>
        <dbReference type="Proteomes" id="UP000255334"/>
    </source>
</evidence>
<comment type="caution">
    <text evidence="1">The sequence shown here is derived from an EMBL/GenBank/DDBJ whole genome shotgun (WGS) entry which is preliminary data.</text>
</comment>
<proteinExistence type="predicted"/>
<sequence length="86" mass="9595">MKCSNGTKSFDEFAHPRMKTNKITWNGDGSLDVIHPMHAQCYVRGEALIGYWTVDRHQPLVVASGNQGRSIDPFASSVTLFVITAW</sequence>
<dbReference type="Proteomes" id="UP000255334">
    <property type="component" value="Unassembled WGS sequence"/>
</dbReference>
<evidence type="ECO:0000313" key="1">
    <source>
        <dbReference type="EMBL" id="RDS84226.1"/>
    </source>
</evidence>
<dbReference type="EMBL" id="QRBF01000003">
    <property type="protein sequence ID" value="RDS84226.1"/>
    <property type="molecule type" value="Genomic_DNA"/>
</dbReference>
<keyword evidence="2" id="KW-1185">Reference proteome</keyword>
<protein>
    <submittedName>
        <fullName evidence="1">Uncharacterized protein</fullName>
    </submittedName>
</protein>
<name>A0A370X787_9GAMM</name>
<dbReference type="AlphaFoldDB" id="A0A370X787"/>
<gene>
    <name evidence="1" type="ORF">DWU99_10805</name>
</gene>
<organism evidence="1 2">
    <name type="scientific">Dyella psychrodurans</name>
    <dbReference type="NCBI Taxonomy" id="1927960"/>
    <lineage>
        <taxon>Bacteria</taxon>
        <taxon>Pseudomonadati</taxon>
        <taxon>Pseudomonadota</taxon>
        <taxon>Gammaproteobacteria</taxon>
        <taxon>Lysobacterales</taxon>
        <taxon>Rhodanobacteraceae</taxon>
        <taxon>Dyella</taxon>
    </lineage>
</organism>
<accession>A0A370X787</accession>